<feature type="compositionally biased region" description="Low complexity" evidence="2">
    <location>
        <begin position="75"/>
        <end position="91"/>
    </location>
</feature>
<protein>
    <submittedName>
        <fullName evidence="3">Uncharacterized protein</fullName>
    </submittedName>
</protein>
<dbReference type="Proteomes" id="UP001479436">
    <property type="component" value="Unassembled WGS sequence"/>
</dbReference>
<evidence type="ECO:0000256" key="2">
    <source>
        <dbReference type="SAM" id="MobiDB-lite"/>
    </source>
</evidence>
<gene>
    <name evidence="3" type="ORF">K7432_017777</name>
</gene>
<feature type="repeat" description="ANK" evidence="1">
    <location>
        <begin position="280"/>
        <end position="312"/>
    </location>
</feature>
<feature type="non-terminal residue" evidence="3">
    <location>
        <position position="398"/>
    </location>
</feature>
<feature type="region of interest" description="Disordered" evidence="2">
    <location>
        <begin position="1"/>
        <end position="108"/>
    </location>
</feature>
<dbReference type="Gene3D" id="1.25.40.20">
    <property type="entry name" value="Ankyrin repeat-containing domain"/>
    <property type="match status" value="1"/>
</dbReference>
<feature type="compositionally biased region" description="Polar residues" evidence="2">
    <location>
        <begin position="126"/>
        <end position="145"/>
    </location>
</feature>
<name>A0ABR2WCZ1_9FUNG</name>
<dbReference type="SUPFAM" id="SSF48403">
    <property type="entry name" value="Ankyrin repeat"/>
    <property type="match status" value="1"/>
</dbReference>
<dbReference type="PROSITE" id="PS50297">
    <property type="entry name" value="ANK_REP_REGION"/>
    <property type="match status" value="1"/>
</dbReference>
<proteinExistence type="predicted"/>
<dbReference type="PROSITE" id="PS50088">
    <property type="entry name" value="ANK_REPEAT"/>
    <property type="match status" value="1"/>
</dbReference>
<feature type="compositionally biased region" description="Basic and acidic residues" evidence="2">
    <location>
        <begin position="92"/>
        <end position="105"/>
    </location>
</feature>
<evidence type="ECO:0000256" key="1">
    <source>
        <dbReference type="PROSITE-ProRule" id="PRU00023"/>
    </source>
</evidence>
<dbReference type="InterPro" id="IPR036770">
    <property type="entry name" value="Ankyrin_rpt-contain_sf"/>
</dbReference>
<reference evidence="3 4" key="1">
    <citation type="submission" date="2023-04" db="EMBL/GenBank/DDBJ databases">
        <title>Genome of Basidiobolus ranarum AG-B5.</title>
        <authorList>
            <person name="Stajich J.E."/>
            <person name="Carter-House D."/>
            <person name="Gryganskyi A."/>
        </authorList>
    </citation>
    <scope>NUCLEOTIDE SEQUENCE [LARGE SCALE GENOMIC DNA]</scope>
    <source>
        <strain evidence="3 4">AG-B5</strain>
    </source>
</reference>
<dbReference type="EMBL" id="JASJQH010004365">
    <property type="protein sequence ID" value="KAK9759359.1"/>
    <property type="molecule type" value="Genomic_DNA"/>
</dbReference>
<dbReference type="Pfam" id="PF00023">
    <property type="entry name" value="Ank"/>
    <property type="match status" value="1"/>
</dbReference>
<keyword evidence="4" id="KW-1185">Reference proteome</keyword>
<dbReference type="InterPro" id="IPR002110">
    <property type="entry name" value="Ankyrin_rpt"/>
</dbReference>
<evidence type="ECO:0000313" key="4">
    <source>
        <dbReference type="Proteomes" id="UP001479436"/>
    </source>
</evidence>
<organism evidence="3 4">
    <name type="scientific">Basidiobolus ranarum</name>
    <dbReference type="NCBI Taxonomy" id="34480"/>
    <lineage>
        <taxon>Eukaryota</taxon>
        <taxon>Fungi</taxon>
        <taxon>Fungi incertae sedis</taxon>
        <taxon>Zoopagomycota</taxon>
        <taxon>Entomophthoromycotina</taxon>
        <taxon>Basidiobolomycetes</taxon>
        <taxon>Basidiobolales</taxon>
        <taxon>Basidiobolaceae</taxon>
        <taxon>Basidiobolus</taxon>
    </lineage>
</organism>
<sequence length="398" mass="44506">MLKEHTNRPKRGKELWNSMRGSIQSRARKTSTTSETETEPSDSDSSSIQSISSTHKTEHRRSESFMNKLKVWIGSSPNSPNSSPTTPTTPTKSDRKSMESKKDCFLSKGDTGIPMALTNLSLEEASTLSAKNKSKTSLTIDTNEANLAPPSPQSESDLCSPISDDEPHILWNSVHQAIDRGDRTALSNIFITRNSSSVLQVLLTFSYSNHDKIYRHESEIIQDADELLGKSVENLNAIQIACMLGDEELGLDILQYVAYESEKMDAKKVLYEFMSRVWGGGNTTLHLASFLGMADLVKKLLDLGANTNKRNDRKYKPVDCADDDKTRALFMNLFEVVRYPLKRTYSVDEAYARRRREQTAGKTASMGPGGGKKIGYQERLNAALKLPYYRHIDPLLPL</sequence>
<accession>A0ABR2WCZ1</accession>
<keyword evidence="1" id="KW-0040">ANK repeat</keyword>
<feature type="compositionally biased region" description="Low complexity" evidence="2">
    <location>
        <begin position="43"/>
        <end position="54"/>
    </location>
</feature>
<evidence type="ECO:0000313" key="3">
    <source>
        <dbReference type="EMBL" id="KAK9759359.1"/>
    </source>
</evidence>
<comment type="caution">
    <text evidence="3">The sequence shown here is derived from an EMBL/GenBank/DDBJ whole genome shotgun (WGS) entry which is preliminary data.</text>
</comment>
<feature type="region of interest" description="Disordered" evidence="2">
    <location>
        <begin position="126"/>
        <end position="159"/>
    </location>
</feature>